<proteinExistence type="predicted"/>
<dbReference type="Gene3D" id="3.40.50.1000">
    <property type="entry name" value="HAD superfamily/HAD-like"/>
    <property type="match status" value="1"/>
</dbReference>
<dbReference type="Gene3D" id="1.10.150.450">
    <property type="match status" value="1"/>
</dbReference>
<dbReference type="SFLD" id="SFLDS00003">
    <property type="entry name" value="Haloacid_Dehalogenase"/>
    <property type="match status" value="1"/>
</dbReference>
<gene>
    <name evidence="1" type="ORF">P4R38_02095</name>
</gene>
<dbReference type="SFLD" id="SFLDG01129">
    <property type="entry name" value="C1.5:_HAD__Beta-PGM__Phosphata"/>
    <property type="match status" value="1"/>
</dbReference>
<reference evidence="1 2" key="1">
    <citation type="submission" date="2023-03" db="EMBL/GenBank/DDBJ databases">
        <title>YIM 133296 draft genome.</title>
        <authorList>
            <person name="Xiong L."/>
        </authorList>
    </citation>
    <scope>NUCLEOTIDE SEQUENCE [LARGE SCALE GENOMIC DNA]</scope>
    <source>
        <strain evidence="1 2">YIM 133296</strain>
    </source>
</reference>
<dbReference type="Pfam" id="PF00702">
    <property type="entry name" value="Hydrolase"/>
    <property type="match status" value="1"/>
</dbReference>
<protein>
    <submittedName>
        <fullName evidence="1">Pyrimidine 5'-nucleotidase</fullName>
    </submittedName>
</protein>
<dbReference type="InterPro" id="IPR036412">
    <property type="entry name" value="HAD-like_sf"/>
</dbReference>
<accession>A0ABT6C2Y7</accession>
<comment type="caution">
    <text evidence="1">The sequence shown here is derived from an EMBL/GenBank/DDBJ whole genome shotgun (WGS) entry which is preliminary data.</text>
</comment>
<dbReference type="SUPFAM" id="SSF56784">
    <property type="entry name" value="HAD-like"/>
    <property type="match status" value="1"/>
</dbReference>
<dbReference type="NCBIfam" id="TIGR01509">
    <property type="entry name" value="HAD-SF-IA-v3"/>
    <property type="match status" value="1"/>
</dbReference>
<sequence>MSPAPDTWVFDLDDTLYPPAVGLTDQMNHRIREYLSRELGVDEAGARRAQAQLRAEHGTTLLGLMRTRGVEPEDFFRFEECVDYSALQPDPGLRDALLALPGRRLVLTNGSTTHAARVLAALELADEFDGVFDLQAAGLVPKPHRATYELFLRTYDADPRRCLFFDDLPVNLEEPRALGMGTALMTGGTGEAFEVLAREPLQLRVRDLVGTLTALSQPSAVEPERL</sequence>
<dbReference type="Proteomes" id="UP001528912">
    <property type="component" value="Unassembled WGS sequence"/>
</dbReference>
<dbReference type="PANTHER" id="PTHR12725">
    <property type="entry name" value="HALOACID DEHALOGENASE-LIKE HYDROLASE"/>
    <property type="match status" value="1"/>
</dbReference>
<organism evidence="1 2">
    <name type="scientific">Luteipulveratus flavus</name>
    <dbReference type="NCBI Taxonomy" id="3031728"/>
    <lineage>
        <taxon>Bacteria</taxon>
        <taxon>Bacillati</taxon>
        <taxon>Actinomycetota</taxon>
        <taxon>Actinomycetes</taxon>
        <taxon>Micrococcales</taxon>
        <taxon>Dermacoccaceae</taxon>
        <taxon>Luteipulveratus</taxon>
    </lineage>
</organism>
<keyword evidence="2" id="KW-1185">Reference proteome</keyword>
<dbReference type="InterPro" id="IPR023214">
    <property type="entry name" value="HAD_sf"/>
</dbReference>
<dbReference type="InterPro" id="IPR010237">
    <property type="entry name" value="Pyr-5-nucltdase"/>
</dbReference>
<dbReference type="EMBL" id="JAROAV010000008">
    <property type="protein sequence ID" value="MDF8263035.1"/>
    <property type="molecule type" value="Genomic_DNA"/>
</dbReference>
<evidence type="ECO:0000313" key="1">
    <source>
        <dbReference type="EMBL" id="MDF8263035.1"/>
    </source>
</evidence>
<dbReference type="InterPro" id="IPR006439">
    <property type="entry name" value="HAD-SF_hydro_IA"/>
</dbReference>
<dbReference type="PANTHER" id="PTHR12725:SF117">
    <property type="entry name" value="HALOACID DEHALOGENASE-LIKE HYDROLASE"/>
    <property type="match status" value="1"/>
</dbReference>
<name>A0ABT6C2Y7_9MICO</name>
<evidence type="ECO:0000313" key="2">
    <source>
        <dbReference type="Proteomes" id="UP001528912"/>
    </source>
</evidence>
<dbReference type="SFLD" id="SFLDG01132">
    <property type="entry name" value="C1.5.3:_5'-Nucleotidase_Like"/>
    <property type="match status" value="1"/>
</dbReference>
<dbReference type="RefSeq" id="WP_275239681.1">
    <property type="nucleotide sequence ID" value="NZ_JARFJC010000043.1"/>
</dbReference>
<dbReference type="NCBIfam" id="TIGR01993">
    <property type="entry name" value="Pyr-5-nucltdase"/>
    <property type="match status" value="1"/>
</dbReference>